<dbReference type="EMBL" id="FNHG01000010">
    <property type="protein sequence ID" value="SDM39011.1"/>
    <property type="molecule type" value="Genomic_DNA"/>
</dbReference>
<dbReference type="Proteomes" id="UP000199759">
    <property type="component" value="Unassembled WGS sequence"/>
</dbReference>
<feature type="domain" description="DUF1254" evidence="1">
    <location>
        <begin position="45"/>
        <end position="172"/>
    </location>
</feature>
<keyword evidence="3" id="KW-1185">Reference proteome</keyword>
<evidence type="ECO:0000259" key="1">
    <source>
        <dbReference type="Pfam" id="PF06863"/>
    </source>
</evidence>
<protein>
    <submittedName>
        <fullName evidence="2">Uncharacterized membrane protein</fullName>
    </submittedName>
</protein>
<gene>
    <name evidence="2" type="ORF">SAMN04488568_11076</name>
</gene>
<dbReference type="PANTHER" id="PTHR36509:SF2">
    <property type="entry name" value="BLL3101 PROTEIN"/>
    <property type="match status" value="1"/>
</dbReference>
<name>A0A1G9SUD2_9PROT</name>
<dbReference type="SUPFAM" id="SSF160935">
    <property type="entry name" value="VPA0735-like"/>
    <property type="match status" value="1"/>
</dbReference>
<proteinExistence type="predicted"/>
<reference evidence="2 3" key="1">
    <citation type="submission" date="2016-10" db="EMBL/GenBank/DDBJ databases">
        <authorList>
            <person name="de Groot N.N."/>
        </authorList>
    </citation>
    <scope>NUCLEOTIDE SEQUENCE [LARGE SCALE GENOMIC DNA]</scope>
    <source>
        <strain evidence="2 3">DSM 16077</strain>
    </source>
</reference>
<evidence type="ECO:0000313" key="2">
    <source>
        <dbReference type="EMBL" id="SDM39011.1"/>
    </source>
</evidence>
<sequence>MMRRLVPLAAALLAAVLGFWITLNWIPGFIMSRAMEQVESGGAAINSATHAPPVTEASRNVVRPSPDILYSICPFDLSHGPLLIQARWPRNGGYASISLYDSRTNNIFTLSDRDAGRAPAIWLDRPGTAPVPDGATAVSSPTQTGLVLYRQIVEDPSRIPAANAERRSFRCDAQ</sequence>
<dbReference type="Gene3D" id="2.60.40.1610">
    <property type="entry name" value="Domain of unknown function DUF1254"/>
    <property type="match status" value="1"/>
</dbReference>
<dbReference type="InterPro" id="IPR037050">
    <property type="entry name" value="DUF1254_sf"/>
</dbReference>
<dbReference type="InterPro" id="IPR010679">
    <property type="entry name" value="DUF1254"/>
</dbReference>
<accession>A0A1G9SUD2</accession>
<dbReference type="RefSeq" id="WP_091770015.1">
    <property type="nucleotide sequence ID" value="NZ_FNHG01000010.1"/>
</dbReference>
<dbReference type="Pfam" id="PF06863">
    <property type="entry name" value="DUF1254"/>
    <property type="match status" value="1"/>
</dbReference>
<dbReference type="STRING" id="144026.SAMN04488568_11076"/>
<evidence type="ECO:0000313" key="3">
    <source>
        <dbReference type="Proteomes" id="UP000199759"/>
    </source>
</evidence>
<organism evidence="2 3">
    <name type="scientific">Maricaulis salignorans</name>
    <dbReference type="NCBI Taxonomy" id="144026"/>
    <lineage>
        <taxon>Bacteria</taxon>
        <taxon>Pseudomonadati</taxon>
        <taxon>Pseudomonadota</taxon>
        <taxon>Alphaproteobacteria</taxon>
        <taxon>Maricaulales</taxon>
        <taxon>Maricaulaceae</taxon>
        <taxon>Maricaulis</taxon>
    </lineage>
</organism>
<dbReference type="PANTHER" id="PTHR36509">
    <property type="entry name" value="BLL3101 PROTEIN"/>
    <property type="match status" value="1"/>
</dbReference>
<dbReference type="AlphaFoldDB" id="A0A1G9SUD2"/>
<dbReference type="OrthoDB" id="1346484at2"/>